<organism evidence="2 3">
    <name type="scientific">Carnegiea gigantea</name>
    <dbReference type="NCBI Taxonomy" id="171969"/>
    <lineage>
        <taxon>Eukaryota</taxon>
        <taxon>Viridiplantae</taxon>
        <taxon>Streptophyta</taxon>
        <taxon>Embryophyta</taxon>
        <taxon>Tracheophyta</taxon>
        <taxon>Spermatophyta</taxon>
        <taxon>Magnoliopsida</taxon>
        <taxon>eudicotyledons</taxon>
        <taxon>Gunneridae</taxon>
        <taxon>Pentapetalae</taxon>
        <taxon>Caryophyllales</taxon>
        <taxon>Cactineae</taxon>
        <taxon>Cactaceae</taxon>
        <taxon>Cactoideae</taxon>
        <taxon>Echinocereeae</taxon>
        <taxon>Carnegiea</taxon>
    </lineage>
</organism>
<protein>
    <submittedName>
        <fullName evidence="2">Uncharacterized protein</fullName>
    </submittedName>
</protein>
<feature type="compositionally biased region" description="Basic and acidic residues" evidence="1">
    <location>
        <begin position="1"/>
        <end position="19"/>
    </location>
</feature>
<gene>
    <name evidence="2" type="ORF">Cgig2_005085</name>
</gene>
<name>A0A9Q1KZX4_9CARY</name>
<evidence type="ECO:0000256" key="1">
    <source>
        <dbReference type="SAM" id="MobiDB-lite"/>
    </source>
</evidence>
<proteinExistence type="predicted"/>
<dbReference type="EMBL" id="JAKOGI010000003">
    <property type="protein sequence ID" value="KAJ8452749.1"/>
    <property type="molecule type" value="Genomic_DNA"/>
</dbReference>
<sequence length="151" mass="16743">MGVKDVKIKMNNAKREGGRRGVSGKTIQEKKREVFKLSLSRVSFLLNTTSTVQSLPILNSTTTGCEPPDKSVQTQTHGHPSPPDGTYRMDIESTEDQSKGNGKASFRDVVNGANRFFSTISSLLEQIHEDMEEQIDEPDTPLKVSFTTEQL</sequence>
<keyword evidence="3" id="KW-1185">Reference proteome</keyword>
<dbReference type="AlphaFoldDB" id="A0A9Q1KZX4"/>
<comment type="caution">
    <text evidence="2">The sequence shown here is derived from an EMBL/GenBank/DDBJ whole genome shotgun (WGS) entry which is preliminary data.</text>
</comment>
<feature type="region of interest" description="Disordered" evidence="1">
    <location>
        <begin position="1"/>
        <end position="25"/>
    </location>
</feature>
<feature type="region of interest" description="Disordered" evidence="1">
    <location>
        <begin position="58"/>
        <end position="106"/>
    </location>
</feature>
<reference evidence="2" key="1">
    <citation type="submission" date="2022-04" db="EMBL/GenBank/DDBJ databases">
        <title>Carnegiea gigantea Genome sequencing and assembly v2.</title>
        <authorList>
            <person name="Copetti D."/>
            <person name="Sanderson M.J."/>
            <person name="Burquez A."/>
            <person name="Wojciechowski M.F."/>
        </authorList>
    </citation>
    <scope>NUCLEOTIDE SEQUENCE</scope>
    <source>
        <strain evidence="2">SGP5-SGP5p</strain>
        <tissue evidence="2">Aerial part</tissue>
    </source>
</reference>
<evidence type="ECO:0000313" key="3">
    <source>
        <dbReference type="Proteomes" id="UP001153076"/>
    </source>
</evidence>
<accession>A0A9Q1KZX4</accession>
<feature type="region of interest" description="Disordered" evidence="1">
    <location>
        <begin position="132"/>
        <end position="151"/>
    </location>
</feature>
<dbReference type="Proteomes" id="UP001153076">
    <property type="component" value="Unassembled WGS sequence"/>
</dbReference>
<evidence type="ECO:0000313" key="2">
    <source>
        <dbReference type="EMBL" id="KAJ8452749.1"/>
    </source>
</evidence>